<accession>A0A2I1IQK0</accession>
<dbReference type="GO" id="GO:0005975">
    <property type="term" value="P:carbohydrate metabolic process"/>
    <property type="evidence" value="ECO:0007669"/>
    <property type="project" value="InterPro"/>
</dbReference>
<organism evidence="3 4">
    <name type="scientific">Winkia neuii</name>
    <dbReference type="NCBI Taxonomy" id="33007"/>
    <lineage>
        <taxon>Bacteria</taxon>
        <taxon>Bacillati</taxon>
        <taxon>Actinomycetota</taxon>
        <taxon>Actinomycetes</taxon>
        <taxon>Actinomycetales</taxon>
        <taxon>Actinomycetaceae</taxon>
        <taxon>Winkia</taxon>
    </lineage>
</organism>
<evidence type="ECO:0000259" key="2">
    <source>
        <dbReference type="Pfam" id="PF02839"/>
    </source>
</evidence>
<evidence type="ECO:0000256" key="1">
    <source>
        <dbReference type="SAM" id="MobiDB-lite"/>
    </source>
</evidence>
<reference evidence="3 4" key="1">
    <citation type="submission" date="2017-12" db="EMBL/GenBank/DDBJ databases">
        <title>Phylogenetic diversity of female urinary microbiome.</title>
        <authorList>
            <person name="Thomas-White K."/>
            <person name="Wolfe A.J."/>
        </authorList>
    </citation>
    <scope>NUCLEOTIDE SEQUENCE [LARGE SCALE GENOMIC DNA]</scope>
    <source>
        <strain evidence="3 4">UMB0402</strain>
    </source>
</reference>
<dbReference type="AlphaFoldDB" id="A0A2I1IQK0"/>
<dbReference type="Proteomes" id="UP000235122">
    <property type="component" value="Unassembled WGS sequence"/>
</dbReference>
<dbReference type="GO" id="GO:0030246">
    <property type="term" value="F:carbohydrate binding"/>
    <property type="evidence" value="ECO:0007669"/>
    <property type="project" value="InterPro"/>
</dbReference>
<comment type="caution">
    <text evidence="3">The sequence shown here is derived from an EMBL/GenBank/DDBJ whole genome shotgun (WGS) entry which is preliminary data.</text>
</comment>
<evidence type="ECO:0000313" key="3">
    <source>
        <dbReference type="EMBL" id="PKY73406.1"/>
    </source>
</evidence>
<name>A0A2I1IQK0_9ACTO</name>
<proteinExistence type="predicted"/>
<protein>
    <recommendedName>
        <fullName evidence="2">Chitin-binding type-3 domain-containing protein</fullName>
    </recommendedName>
</protein>
<dbReference type="GO" id="GO:0005576">
    <property type="term" value="C:extracellular region"/>
    <property type="evidence" value="ECO:0007669"/>
    <property type="project" value="InterPro"/>
</dbReference>
<dbReference type="Gene3D" id="2.10.10.20">
    <property type="entry name" value="Carbohydrate-binding module superfamily 5/12"/>
    <property type="match status" value="1"/>
</dbReference>
<feature type="compositionally biased region" description="Acidic residues" evidence="1">
    <location>
        <begin position="106"/>
        <end position="116"/>
    </location>
</feature>
<dbReference type="STRING" id="33007.HMPREF3198_00112"/>
<dbReference type="GO" id="GO:0004553">
    <property type="term" value="F:hydrolase activity, hydrolyzing O-glycosyl compounds"/>
    <property type="evidence" value="ECO:0007669"/>
    <property type="project" value="InterPro"/>
</dbReference>
<dbReference type="RefSeq" id="WP_004808300.1">
    <property type="nucleotide sequence ID" value="NZ_CP118946.1"/>
</dbReference>
<evidence type="ECO:0000313" key="4">
    <source>
        <dbReference type="Proteomes" id="UP000235122"/>
    </source>
</evidence>
<keyword evidence="4" id="KW-1185">Reference proteome</keyword>
<gene>
    <name evidence="3" type="ORF">CYJ19_02135</name>
</gene>
<feature type="region of interest" description="Disordered" evidence="1">
    <location>
        <begin position="93"/>
        <end position="116"/>
    </location>
</feature>
<dbReference type="EMBL" id="PKKO01000001">
    <property type="protein sequence ID" value="PKY73406.1"/>
    <property type="molecule type" value="Genomic_DNA"/>
</dbReference>
<sequence length="116" mass="12856">MRVPTTSELRELSFFEVSRLRDEISEEFNRQQIIEYLPTNVEALQAEYQKAAGVPPAGSNWQAPTGLKTAYAVGQVVTHNGVRWKSLCSFNTAEPGTNPALWGKEDEGEAEEAANE</sequence>
<feature type="domain" description="Chitin-binding type-3" evidence="2">
    <location>
        <begin position="68"/>
        <end position="102"/>
    </location>
</feature>
<dbReference type="InterPro" id="IPR003610">
    <property type="entry name" value="CBM5/12"/>
</dbReference>
<dbReference type="Pfam" id="PF02839">
    <property type="entry name" value="CBM_5_12"/>
    <property type="match status" value="1"/>
</dbReference>